<accession>G5N9T0</accession>
<keyword evidence="1" id="KW-0812">Transmembrane</keyword>
<organism evidence="2 3">
    <name type="scientific">Salmonella enterica subsp. enterica serovar Inverness str. R8-3668</name>
    <dbReference type="NCBI Taxonomy" id="913075"/>
    <lineage>
        <taxon>Bacteria</taxon>
        <taxon>Pseudomonadati</taxon>
        <taxon>Pseudomonadota</taxon>
        <taxon>Gammaproteobacteria</taxon>
        <taxon>Enterobacterales</taxon>
        <taxon>Enterobacteriaceae</taxon>
        <taxon>Salmonella</taxon>
    </lineage>
</organism>
<proteinExistence type="predicted"/>
<dbReference type="Proteomes" id="UP000003532">
    <property type="component" value="Unassembled WGS sequence"/>
</dbReference>
<dbReference type="EMBL" id="AFCO01000416">
    <property type="protein sequence ID" value="EHC61022.1"/>
    <property type="molecule type" value="Genomic_DNA"/>
</dbReference>
<evidence type="ECO:0000313" key="2">
    <source>
        <dbReference type="EMBL" id="EHC61022.1"/>
    </source>
</evidence>
<gene>
    <name evidence="2" type="ORF">LTSEINV_1170</name>
</gene>
<feature type="transmembrane region" description="Helical" evidence="1">
    <location>
        <begin position="18"/>
        <end position="38"/>
    </location>
</feature>
<sequence length="39" mass="4392">MIIGPGNVKFKDFLKPGLAISLVCFIVSMILLPVFYPFY</sequence>
<reference evidence="2 3" key="1">
    <citation type="journal article" date="2011" name="BMC Genomics">
        <title>Genome sequencing reveals diversification of virulence factor content and possible host adaptation in distinct subpopulations of Salmonella enterica.</title>
        <authorList>
            <person name="den Bakker H.C."/>
            <person name="Moreno Switt A.I."/>
            <person name="Govoni G."/>
            <person name="Cummings C.A."/>
            <person name="Ranieri M.L."/>
            <person name="Degoricija L."/>
            <person name="Hoelzer K."/>
            <person name="Rodriguez-Rivera L.D."/>
            <person name="Brown S."/>
            <person name="Bolchacova E."/>
            <person name="Furtado M.R."/>
            <person name="Wiedmann M."/>
        </authorList>
    </citation>
    <scope>NUCLEOTIDE SEQUENCE [LARGE SCALE GENOMIC DNA]</scope>
    <source>
        <strain evidence="2 3">R8-3668</strain>
    </source>
</reference>
<dbReference type="AlphaFoldDB" id="G5N9T0"/>
<evidence type="ECO:0000313" key="3">
    <source>
        <dbReference type="Proteomes" id="UP000003532"/>
    </source>
</evidence>
<keyword evidence="1" id="KW-0472">Membrane</keyword>
<dbReference type="PATRIC" id="fig|913075.3.peg.896"/>
<evidence type="ECO:0000256" key="1">
    <source>
        <dbReference type="SAM" id="Phobius"/>
    </source>
</evidence>
<name>G5N9T0_SALET</name>
<keyword evidence="1" id="KW-1133">Transmembrane helix</keyword>
<dbReference type="BioCyc" id="SENT913075:G120P-5453-MONOMER"/>
<protein>
    <submittedName>
        <fullName evidence="2">Anion transporter</fullName>
    </submittedName>
</protein>
<comment type="caution">
    <text evidence="2">The sequence shown here is derived from an EMBL/GenBank/DDBJ whole genome shotgun (WGS) entry which is preliminary data.</text>
</comment>